<dbReference type="AlphaFoldDB" id="A0A3P8SNW0"/>
<reference evidence="1" key="3">
    <citation type="submission" date="2025-09" db="UniProtKB">
        <authorList>
            <consortium name="Ensembl"/>
        </authorList>
    </citation>
    <scope>IDENTIFICATION</scope>
</reference>
<proteinExistence type="predicted"/>
<evidence type="ECO:0000313" key="1">
    <source>
        <dbReference type="Ensembl" id="ENSAPEP00000013852.1"/>
    </source>
</evidence>
<reference evidence="1" key="2">
    <citation type="submission" date="2025-08" db="UniProtKB">
        <authorList>
            <consortium name="Ensembl"/>
        </authorList>
    </citation>
    <scope>IDENTIFICATION</scope>
</reference>
<organism evidence="1 2">
    <name type="scientific">Amphiprion percula</name>
    <name type="common">Orange clownfish</name>
    <name type="synonym">Lutjanus percula</name>
    <dbReference type="NCBI Taxonomy" id="161767"/>
    <lineage>
        <taxon>Eukaryota</taxon>
        <taxon>Metazoa</taxon>
        <taxon>Chordata</taxon>
        <taxon>Craniata</taxon>
        <taxon>Vertebrata</taxon>
        <taxon>Euteleostomi</taxon>
        <taxon>Actinopterygii</taxon>
        <taxon>Neopterygii</taxon>
        <taxon>Teleostei</taxon>
        <taxon>Neoteleostei</taxon>
        <taxon>Acanthomorphata</taxon>
        <taxon>Ovalentaria</taxon>
        <taxon>Pomacentridae</taxon>
        <taxon>Amphiprion</taxon>
    </lineage>
</organism>
<accession>A0A3P8SNW0</accession>
<reference evidence="1 2" key="1">
    <citation type="submission" date="2018-03" db="EMBL/GenBank/DDBJ databases">
        <title>Finding Nemo's genes: A chromosome-scale reference assembly of the genome of the orange clownfish Amphiprion percula.</title>
        <authorList>
            <person name="Lehmann R."/>
        </authorList>
    </citation>
    <scope>NUCLEOTIDE SEQUENCE</scope>
</reference>
<protein>
    <submittedName>
        <fullName evidence="1">Uncharacterized protein</fullName>
    </submittedName>
</protein>
<dbReference type="Ensembl" id="ENSAPET00000014215.1">
    <property type="protein sequence ID" value="ENSAPEP00000013852.1"/>
    <property type="gene ID" value="ENSAPEG00000009883.1"/>
</dbReference>
<name>A0A3P8SNW0_AMPPE</name>
<dbReference type="Proteomes" id="UP000265080">
    <property type="component" value="Chromosome 13"/>
</dbReference>
<evidence type="ECO:0000313" key="2">
    <source>
        <dbReference type="Proteomes" id="UP000265080"/>
    </source>
</evidence>
<keyword evidence="2" id="KW-1185">Reference proteome</keyword>
<sequence length="76" mass="8398">MDRQIKGNYLATVTCLELNLVPTVKRGGGDGMAQSCFTALGTGQSLIQLCILHYIKKTLEDNVRPSVQQLNQKQTF</sequence>